<dbReference type="Proteomes" id="UP000254573">
    <property type="component" value="Unassembled WGS sequence"/>
</dbReference>
<gene>
    <name evidence="1" type="ORF">NCTC13160_01402</name>
</gene>
<dbReference type="AlphaFoldDB" id="A0A378YIX7"/>
<name>A0A378YIX7_9BURK</name>
<reference evidence="1 2" key="1">
    <citation type="submission" date="2018-06" db="EMBL/GenBank/DDBJ databases">
        <authorList>
            <consortium name="Pathogen Informatics"/>
            <person name="Doyle S."/>
        </authorList>
    </citation>
    <scope>NUCLEOTIDE SEQUENCE [LARGE SCALE GENOMIC DNA]</scope>
    <source>
        <strain evidence="1 2">NCTC13160</strain>
    </source>
</reference>
<protein>
    <submittedName>
        <fullName evidence="1">Uncharacterized protein</fullName>
    </submittedName>
</protein>
<evidence type="ECO:0000313" key="1">
    <source>
        <dbReference type="EMBL" id="SUA76451.1"/>
    </source>
</evidence>
<evidence type="ECO:0000313" key="2">
    <source>
        <dbReference type="Proteomes" id="UP000254573"/>
    </source>
</evidence>
<organism evidence="1 2">
    <name type="scientific">Pandoraea pnomenusa</name>
    <dbReference type="NCBI Taxonomy" id="93220"/>
    <lineage>
        <taxon>Bacteria</taxon>
        <taxon>Pseudomonadati</taxon>
        <taxon>Pseudomonadota</taxon>
        <taxon>Betaproteobacteria</taxon>
        <taxon>Burkholderiales</taxon>
        <taxon>Burkholderiaceae</taxon>
        <taxon>Pandoraea</taxon>
    </lineage>
</organism>
<accession>A0A378YIX7</accession>
<proteinExistence type="predicted"/>
<dbReference type="EMBL" id="UGSG01000001">
    <property type="protein sequence ID" value="SUA76451.1"/>
    <property type="molecule type" value="Genomic_DNA"/>
</dbReference>
<sequence>MAGYRPGGPSFPVAVYLVTQSPSDPDAVVGC</sequence>